<accession>A0A2H1VQJ1</accession>
<dbReference type="AlphaFoldDB" id="A0A2H1VQJ1"/>
<organism evidence="2">
    <name type="scientific">Spodoptera frugiperda</name>
    <name type="common">Fall armyworm</name>
    <dbReference type="NCBI Taxonomy" id="7108"/>
    <lineage>
        <taxon>Eukaryota</taxon>
        <taxon>Metazoa</taxon>
        <taxon>Ecdysozoa</taxon>
        <taxon>Arthropoda</taxon>
        <taxon>Hexapoda</taxon>
        <taxon>Insecta</taxon>
        <taxon>Pterygota</taxon>
        <taxon>Neoptera</taxon>
        <taxon>Endopterygota</taxon>
        <taxon>Lepidoptera</taxon>
        <taxon>Glossata</taxon>
        <taxon>Ditrysia</taxon>
        <taxon>Noctuoidea</taxon>
        <taxon>Noctuidae</taxon>
        <taxon>Amphipyrinae</taxon>
        <taxon>Spodoptera</taxon>
    </lineage>
</organism>
<feature type="compositionally biased region" description="Basic residues" evidence="1">
    <location>
        <begin position="26"/>
        <end position="45"/>
    </location>
</feature>
<feature type="region of interest" description="Disordered" evidence="1">
    <location>
        <begin position="1"/>
        <end position="47"/>
    </location>
</feature>
<protein>
    <submittedName>
        <fullName evidence="2">SFRICE_004067</fullName>
    </submittedName>
</protein>
<sequence>MSDVILITTHGRGPADDSGDGDKRATSHTRRIQRTKLTTRSHCAPHSHPSTFAHALVVVPASVSRAPAAPRPVLCWGSVRTLTIK</sequence>
<evidence type="ECO:0000313" key="2">
    <source>
        <dbReference type="EMBL" id="SOQ43067.1"/>
    </source>
</evidence>
<evidence type="ECO:0000256" key="1">
    <source>
        <dbReference type="SAM" id="MobiDB-lite"/>
    </source>
</evidence>
<gene>
    <name evidence="2" type="ORF">SFRICE_004067</name>
</gene>
<reference evidence="2" key="1">
    <citation type="submission" date="2016-07" db="EMBL/GenBank/DDBJ databases">
        <authorList>
            <person name="Bretaudeau A."/>
        </authorList>
    </citation>
    <scope>NUCLEOTIDE SEQUENCE</scope>
    <source>
        <strain evidence="2">Rice</strain>
        <tissue evidence="2">Whole body</tissue>
    </source>
</reference>
<proteinExistence type="predicted"/>
<dbReference type="EMBL" id="ODYU01003825">
    <property type="protein sequence ID" value="SOQ43067.1"/>
    <property type="molecule type" value="Genomic_DNA"/>
</dbReference>
<name>A0A2H1VQJ1_SPOFR</name>